<sequence length="63" mass="7107">MVKKQIYGCGKVNPLTAGREFGQIVDGAIAQFISQSDEKITFKIEIEVEDEKDFDENLQQGTR</sequence>
<proteinExistence type="predicted"/>
<gene>
    <name evidence="1" type="ORF">RJ40_07675</name>
</gene>
<accession>A0A8A3S692</accession>
<dbReference type="Proteomes" id="UP001042704">
    <property type="component" value="Chromosome"/>
</dbReference>
<evidence type="ECO:0000313" key="1">
    <source>
        <dbReference type="EMBL" id="QSZ67389.1"/>
    </source>
</evidence>
<dbReference type="AlphaFoldDB" id="A0A8A3S692"/>
<reference evidence="1" key="2">
    <citation type="submission" date="2019-02" db="EMBL/GenBank/DDBJ databases">
        <authorList>
            <person name="Chen S.-C."/>
            <person name="Chien H.-H."/>
            <person name="Lai M.-C."/>
        </authorList>
    </citation>
    <scope>NUCLEOTIDE SEQUENCE</scope>
    <source>
        <strain evidence="1">N2F9704</strain>
    </source>
</reference>
<dbReference type="RefSeq" id="WP_265580278.1">
    <property type="nucleotide sequence ID" value="NZ_CP036172.1"/>
</dbReference>
<dbReference type="EMBL" id="CP036172">
    <property type="protein sequence ID" value="QSZ67389.1"/>
    <property type="molecule type" value="Genomic_DNA"/>
</dbReference>
<organism evidence="1 2">
    <name type="scientific">Methanofollis aquaemaris</name>
    <dbReference type="NCBI Taxonomy" id="126734"/>
    <lineage>
        <taxon>Archaea</taxon>
        <taxon>Methanobacteriati</taxon>
        <taxon>Methanobacteriota</taxon>
        <taxon>Stenosarchaea group</taxon>
        <taxon>Methanomicrobia</taxon>
        <taxon>Methanomicrobiales</taxon>
        <taxon>Methanomicrobiaceae</taxon>
        <taxon>Methanofollis</taxon>
    </lineage>
</organism>
<keyword evidence="2" id="KW-1185">Reference proteome</keyword>
<reference evidence="1" key="1">
    <citation type="journal article" date="2001" name="Int. J. Syst. Evol. Microbiol.">
        <title>Methanofollis aquaemaris sp. nov., a methanogen isolated from an aquaculture fish pond.</title>
        <authorList>
            <person name="Lai M.C."/>
            <person name="Chen S.C."/>
        </authorList>
    </citation>
    <scope>NUCLEOTIDE SEQUENCE</scope>
    <source>
        <strain evidence="1">N2F9704</strain>
    </source>
</reference>
<name>A0A8A3S692_9EURY</name>
<dbReference type="KEGG" id="maqe:RJ40_07675"/>
<dbReference type="GeneID" id="76424232"/>
<protein>
    <submittedName>
        <fullName evidence="1">Uncharacterized protein</fullName>
    </submittedName>
</protein>
<evidence type="ECO:0000313" key="2">
    <source>
        <dbReference type="Proteomes" id="UP001042704"/>
    </source>
</evidence>